<name>A0ABQ6HZR2_9MICO</name>
<reference evidence="2" key="1">
    <citation type="journal article" date="2019" name="Int. J. Syst. Evol. Microbiol.">
        <title>The Global Catalogue of Microorganisms (GCM) 10K type strain sequencing project: providing services to taxonomists for standard genome sequencing and annotation.</title>
        <authorList>
            <consortium name="The Broad Institute Genomics Platform"/>
            <consortium name="The Broad Institute Genome Sequencing Center for Infectious Disease"/>
            <person name="Wu L."/>
            <person name="Ma J."/>
        </authorList>
    </citation>
    <scope>NUCLEOTIDE SEQUENCE [LARGE SCALE GENOMIC DNA]</scope>
    <source>
        <strain evidence="2">NBRC 106348</strain>
    </source>
</reference>
<organism evidence="1 2">
    <name type="scientific">Luteimicrobium album</name>
    <dbReference type="NCBI Taxonomy" id="1054550"/>
    <lineage>
        <taxon>Bacteria</taxon>
        <taxon>Bacillati</taxon>
        <taxon>Actinomycetota</taxon>
        <taxon>Actinomycetes</taxon>
        <taxon>Micrococcales</taxon>
        <taxon>Luteimicrobium</taxon>
    </lineage>
</organism>
<gene>
    <name evidence="1" type="ORF">GCM10025864_16740</name>
</gene>
<dbReference type="Proteomes" id="UP001157091">
    <property type="component" value="Unassembled WGS sequence"/>
</dbReference>
<protein>
    <submittedName>
        <fullName evidence="1">Uncharacterized protein</fullName>
    </submittedName>
</protein>
<sequence length="168" mass="17975">MTTSDAVQAMLHAFLATAGAADKDVVFRTWTVGIGAVGDLHTNPASYEEVLGAIHDPHLIVSTKYSAGDFYSYLALNPTLAVGDQRRIVELQARREFEGQGALPDDLGALDQAALQRFLAANPNVEGIWDWAQTGGPLYAGPRDLSPGRVLAAVGPERLPRRAARGRP</sequence>
<dbReference type="SUPFAM" id="SSF51445">
    <property type="entry name" value="(Trans)glycosidases"/>
    <property type="match status" value="1"/>
</dbReference>
<dbReference type="EMBL" id="BSUK01000001">
    <property type="protein sequence ID" value="GMA23915.1"/>
    <property type="molecule type" value="Genomic_DNA"/>
</dbReference>
<dbReference type="InterPro" id="IPR017853">
    <property type="entry name" value="GH"/>
</dbReference>
<keyword evidence="2" id="KW-1185">Reference proteome</keyword>
<proteinExistence type="predicted"/>
<dbReference type="RefSeq" id="WP_284292819.1">
    <property type="nucleotide sequence ID" value="NZ_BSUK01000001.1"/>
</dbReference>
<accession>A0ABQ6HZR2</accession>
<comment type="caution">
    <text evidence="1">The sequence shown here is derived from an EMBL/GenBank/DDBJ whole genome shotgun (WGS) entry which is preliminary data.</text>
</comment>
<evidence type="ECO:0000313" key="2">
    <source>
        <dbReference type="Proteomes" id="UP001157091"/>
    </source>
</evidence>
<evidence type="ECO:0000313" key="1">
    <source>
        <dbReference type="EMBL" id="GMA23915.1"/>
    </source>
</evidence>